<keyword evidence="2 6" id="KW-0813">Transport</keyword>
<evidence type="ECO:0000256" key="2">
    <source>
        <dbReference type="ARBA" id="ARBA00022448"/>
    </source>
</evidence>
<dbReference type="GO" id="GO:0015293">
    <property type="term" value="F:symporter activity"/>
    <property type="evidence" value="ECO:0007669"/>
    <property type="project" value="UniProtKB-KW"/>
</dbReference>
<dbReference type="SUPFAM" id="SSF161070">
    <property type="entry name" value="SNF-like"/>
    <property type="match status" value="1"/>
</dbReference>
<comment type="caution">
    <text evidence="8">The sequence shown here is derived from an EMBL/GenBank/DDBJ whole genome shotgun (WGS) entry which is preliminary data.</text>
</comment>
<evidence type="ECO:0000313" key="8">
    <source>
        <dbReference type="EMBL" id="EHP85481.1"/>
    </source>
</evidence>
<comment type="similarity">
    <text evidence="6">Belongs to the sodium:neurotransmitter symporter (SNF) (TC 2.A.22) family.</text>
</comment>
<protein>
    <recommendedName>
        <fullName evidence="6">Transporter</fullName>
    </recommendedName>
</protein>
<reference evidence="8 9" key="1">
    <citation type="submission" date="2011-09" db="EMBL/GenBank/DDBJ databases">
        <title>The draft genome of Methanotorris formicicus Mc-S-70.</title>
        <authorList>
            <consortium name="US DOE Joint Genome Institute (JGI-PGF)"/>
            <person name="Lucas S."/>
            <person name="Han J."/>
            <person name="Lapidus A."/>
            <person name="Cheng J.-F."/>
            <person name="Goodwin L."/>
            <person name="Pitluck S."/>
            <person name="Peters L."/>
            <person name="Land M.L."/>
            <person name="Hauser L."/>
            <person name="Sieprawska-Lupa M."/>
            <person name="Takai K."/>
            <person name="Miyazaki J."/>
            <person name="Whitman W."/>
            <person name="Woyke T.J."/>
        </authorList>
    </citation>
    <scope>NUCLEOTIDE SEQUENCE [LARGE SCALE GENOMIC DNA]</scope>
    <source>
        <strain evidence="8 9">Mc-S-70</strain>
    </source>
</reference>
<evidence type="ECO:0000256" key="1">
    <source>
        <dbReference type="ARBA" id="ARBA00004141"/>
    </source>
</evidence>
<keyword evidence="6" id="KW-0769">Symport</keyword>
<feature type="transmembrane region" description="Helical" evidence="7">
    <location>
        <begin position="43"/>
        <end position="64"/>
    </location>
</feature>
<feature type="transmembrane region" description="Helical" evidence="7">
    <location>
        <begin position="316"/>
        <end position="344"/>
    </location>
</feature>
<dbReference type="GO" id="GO:0035725">
    <property type="term" value="P:sodium ion transmembrane transport"/>
    <property type="evidence" value="ECO:0007669"/>
    <property type="project" value="TreeGrafter"/>
</dbReference>
<dbReference type="AlphaFoldDB" id="H1KZX8"/>
<organism evidence="8 9">
    <name type="scientific">Methanotorris formicicus Mc-S-70</name>
    <dbReference type="NCBI Taxonomy" id="647171"/>
    <lineage>
        <taxon>Archaea</taxon>
        <taxon>Methanobacteriati</taxon>
        <taxon>Methanobacteriota</taxon>
        <taxon>Methanomada group</taxon>
        <taxon>Methanococci</taxon>
        <taxon>Methanococcales</taxon>
        <taxon>Methanocaldococcaceae</taxon>
        <taxon>Methanotorris</taxon>
    </lineage>
</organism>
<comment type="subcellular location">
    <subcellularLocation>
        <location evidence="1">Membrane</location>
        <topology evidence="1">Multi-pass membrane protein</topology>
    </subcellularLocation>
</comment>
<dbReference type="InterPro" id="IPR037272">
    <property type="entry name" value="SNS_sf"/>
</dbReference>
<gene>
    <name evidence="8" type="ORF">MetfoDRAFT_1352</name>
</gene>
<evidence type="ECO:0000256" key="3">
    <source>
        <dbReference type="ARBA" id="ARBA00022692"/>
    </source>
</evidence>
<feature type="transmembrane region" description="Helical" evidence="7">
    <location>
        <begin position="356"/>
        <end position="380"/>
    </location>
</feature>
<feature type="transmembrane region" description="Helical" evidence="7">
    <location>
        <begin position="12"/>
        <end position="31"/>
    </location>
</feature>
<keyword evidence="3 6" id="KW-0812">Transmembrane</keyword>
<dbReference type="PATRIC" id="fig|647171.4.peg.1321"/>
<proteinExistence type="inferred from homology"/>
<feature type="transmembrane region" description="Helical" evidence="7">
    <location>
        <begin position="427"/>
        <end position="452"/>
    </location>
</feature>
<dbReference type="NCBIfam" id="NF037979">
    <property type="entry name" value="Na_transp"/>
    <property type="match status" value="1"/>
</dbReference>
<name>H1KZX8_9EURY</name>
<dbReference type="CDD" id="cd10334">
    <property type="entry name" value="SLC6sbd_u1"/>
    <property type="match status" value="1"/>
</dbReference>
<feature type="transmembrane region" description="Helical" evidence="7">
    <location>
        <begin position="180"/>
        <end position="200"/>
    </location>
</feature>
<evidence type="ECO:0000256" key="6">
    <source>
        <dbReference type="RuleBase" id="RU003732"/>
    </source>
</evidence>
<evidence type="ECO:0000256" key="4">
    <source>
        <dbReference type="ARBA" id="ARBA00022989"/>
    </source>
</evidence>
<dbReference type="InterPro" id="IPR000175">
    <property type="entry name" value="Na/ntran_symport"/>
</dbReference>
<dbReference type="OrthoDB" id="99721at2157"/>
<feature type="transmembrane region" description="Helical" evidence="7">
    <location>
        <begin position="220"/>
        <end position="245"/>
    </location>
</feature>
<dbReference type="STRING" id="647171.MetfoDRAFT_1352"/>
<keyword evidence="9" id="KW-1185">Reference proteome</keyword>
<feature type="transmembrane region" description="Helical" evidence="7">
    <location>
        <begin position="386"/>
        <end position="407"/>
    </location>
</feature>
<dbReference type="Pfam" id="PF00209">
    <property type="entry name" value="SNF"/>
    <property type="match status" value="2"/>
</dbReference>
<dbReference type="PROSITE" id="PS00610">
    <property type="entry name" value="NA_NEUROTRAN_SYMP_1"/>
    <property type="match status" value="1"/>
</dbReference>
<dbReference type="GO" id="GO:0005886">
    <property type="term" value="C:plasma membrane"/>
    <property type="evidence" value="ECO:0007669"/>
    <property type="project" value="TreeGrafter"/>
</dbReference>
<dbReference type="PROSITE" id="PS50267">
    <property type="entry name" value="NA_NEUROTRAN_SYMP_3"/>
    <property type="match status" value="1"/>
</dbReference>
<keyword evidence="5 7" id="KW-0472">Membrane</keyword>
<dbReference type="PANTHER" id="PTHR11616:SF240">
    <property type="entry name" value="BLOATED TUBULES, ISOFORM B-RELATED"/>
    <property type="match status" value="1"/>
</dbReference>
<dbReference type="EMBL" id="AGJL01000034">
    <property type="protein sequence ID" value="EHP85481.1"/>
    <property type="molecule type" value="Genomic_DNA"/>
</dbReference>
<feature type="transmembrane region" description="Helical" evidence="7">
    <location>
        <begin position="145"/>
        <end position="168"/>
    </location>
</feature>
<accession>H1KZX8</accession>
<dbReference type="PANTHER" id="PTHR11616">
    <property type="entry name" value="SODIUM/CHLORIDE DEPENDENT TRANSPORTER"/>
    <property type="match status" value="1"/>
</dbReference>
<feature type="transmembrane region" description="Helical" evidence="7">
    <location>
        <begin position="85"/>
        <end position="113"/>
    </location>
</feature>
<evidence type="ECO:0000256" key="7">
    <source>
        <dbReference type="SAM" id="Phobius"/>
    </source>
</evidence>
<evidence type="ECO:0000256" key="5">
    <source>
        <dbReference type="ARBA" id="ARBA00023136"/>
    </source>
</evidence>
<evidence type="ECO:0000313" key="9">
    <source>
        <dbReference type="Proteomes" id="UP000003706"/>
    </source>
</evidence>
<dbReference type="Proteomes" id="UP000003706">
    <property type="component" value="Unassembled WGS sequence"/>
</dbReference>
<sequence>MKLREQWGSKLGFILAAVGSAIGLGNIWRFGYMVYTNGGGAFLIPYFVALFCVGISLMILELALGHLTKGSAPLAFRKIHEKSEWVGWIAVIAGFVITTYYNVIIAWSLYYLLNIIAFGLPNDPNNFFFNDVLNISSSVGEIGGFVWGVLVSVIAIWAINFFIVNCGVKKGLEKANKISIPLLFILVLILVFRGITLPGGLEGVSWYLTPNFAVLKDPEIWINAFSQIFFSLSLGFGIMIAYASYLPKKSDITTSAFTISLLNCGFSFLAGFAVFGTLGYMAYATGMPLDEVVSQGIALAFVTFPKAISLLPVGSVLMGVVFFFALVIAGISSSVSLIEALVSAIMDKFDVGRKKALTLVTVLGLLGSSIYATKGGLYYLDMVDHFASGYLLPISGVLEVIVVVWIFGGERILNYVNRLSEIKIGSWWKYLAGILAPLVLLTIISLDIVSLINEPYGGYSWKYLGFAVLIIPIAFILAFILSKIPWKRKIEIIR</sequence>
<feature type="transmembrane region" description="Helical" evidence="7">
    <location>
        <begin position="257"/>
        <end position="283"/>
    </location>
</feature>
<feature type="transmembrane region" description="Helical" evidence="7">
    <location>
        <begin position="464"/>
        <end position="484"/>
    </location>
</feature>
<dbReference type="RefSeq" id="WP_007044781.1">
    <property type="nucleotide sequence ID" value="NZ_AGJL01000034.1"/>
</dbReference>
<keyword evidence="4 7" id="KW-1133">Transmembrane helix</keyword>
<dbReference type="PRINTS" id="PR00176">
    <property type="entry name" value="NANEUSMPORT"/>
</dbReference>